<comment type="cofactor">
    <cofactor evidence="1">
        <name>Mn(2+)</name>
        <dbReference type="ChEBI" id="CHEBI:29035"/>
    </cofactor>
    <text evidence="1">The Mn(2+) ion enhances activity.</text>
</comment>
<evidence type="ECO:0000259" key="2">
    <source>
        <dbReference type="Pfam" id="PF07687"/>
    </source>
</evidence>
<dbReference type="PANTHER" id="PTHR11014">
    <property type="entry name" value="PEPTIDASE M20 FAMILY MEMBER"/>
    <property type="match status" value="1"/>
</dbReference>
<dbReference type="InterPro" id="IPR036264">
    <property type="entry name" value="Bact_exopeptidase_dim_dom"/>
</dbReference>
<dbReference type="PIRSF" id="PIRSF005962">
    <property type="entry name" value="Pept_M20D_amidohydro"/>
    <property type="match status" value="1"/>
</dbReference>
<evidence type="ECO:0000256" key="1">
    <source>
        <dbReference type="PIRSR" id="PIRSR005962-1"/>
    </source>
</evidence>
<dbReference type="Gene3D" id="3.40.630.10">
    <property type="entry name" value="Zn peptidases"/>
    <property type="match status" value="1"/>
</dbReference>
<organism evidence="3">
    <name type="scientific">Rhodococcus sp. D-6</name>
    <dbReference type="NCBI Taxonomy" id="1387842"/>
    <lineage>
        <taxon>Bacteria</taxon>
        <taxon>Bacillati</taxon>
        <taxon>Actinomycetota</taxon>
        <taxon>Actinomycetes</taxon>
        <taxon>Mycobacteriales</taxon>
        <taxon>Nocardiaceae</taxon>
        <taxon>Rhodococcus</taxon>
    </lineage>
</organism>
<dbReference type="EMBL" id="CP132970">
    <property type="protein sequence ID" value="XBW03059.1"/>
    <property type="molecule type" value="Genomic_DNA"/>
</dbReference>
<gene>
    <name evidence="3" type="ORF">RBB84_17400</name>
</gene>
<dbReference type="CDD" id="cd03886">
    <property type="entry name" value="M20_Acy1"/>
    <property type="match status" value="1"/>
</dbReference>
<feature type="binding site" evidence="1">
    <location>
        <position position="101"/>
    </location>
    <ligand>
        <name>Mn(2+)</name>
        <dbReference type="ChEBI" id="CHEBI:29035"/>
        <label>2</label>
    </ligand>
</feature>
<dbReference type="RefSeq" id="WP_064257546.1">
    <property type="nucleotide sequence ID" value="NZ_CP132970.1"/>
</dbReference>
<dbReference type="GO" id="GO:0046872">
    <property type="term" value="F:metal ion binding"/>
    <property type="evidence" value="ECO:0007669"/>
    <property type="project" value="UniProtKB-KW"/>
</dbReference>
<dbReference type="NCBIfam" id="TIGR01891">
    <property type="entry name" value="amidohydrolases"/>
    <property type="match status" value="1"/>
</dbReference>
<sequence length="392" mass="40891">MKPTDIIDFRHELHQIPEIGLQLPRTQALLLKRLTAAGLEVVVGTEMTSVTAIVRGTNVDRSDPALVPTVLVRSDMDALPVQEDTGLPWAATNGAMHACGHDGHMAIVLAAAIDTHNRRDELHGDAVFFFQPGEEGHGGAQLALREGLVTVSGARPMATLGLHLLAHLLEPGEYASRAGAVLSGSTLVDITVNGRGGHGSAPHLARNPLNAAAEIVGAVGIATAHGVSMFEPSTVTFGALNAGSARNVIPDHAELAGVIRSFSEQTDGDLQEIVQRTVNGVACAHGVTADIALTRDTVPTVSDGAELDLFTSIAADAGRSVTLLDQPIGISEDFSWILREIPGVFLLVGARTSDEPNPPSNHSARATFADDVLTPTAELVGAWVRGRLSAAA</sequence>
<accession>A0AAU7UT30</accession>
<protein>
    <submittedName>
        <fullName evidence="3">M20 family metallopeptidase</fullName>
    </submittedName>
</protein>
<feature type="binding site" evidence="1">
    <location>
        <position position="135"/>
    </location>
    <ligand>
        <name>Mn(2+)</name>
        <dbReference type="ChEBI" id="CHEBI:29035"/>
        <label>2</label>
    </ligand>
</feature>
<dbReference type="InterPro" id="IPR017439">
    <property type="entry name" value="Amidohydrolase"/>
</dbReference>
<proteinExistence type="predicted"/>
<feature type="domain" description="Peptidase M20 dimerisation" evidence="2">
    <location>
        <begin position="184"/>
        <end position="278"/>
    </location>
</feature>
<dbReference type="SUPFAM" id="SSF53187">
    <property type="entry name" value="Zn-dependent exopeptidases"/>
    <property type="match status" value="1"/>
</dbReference>
<dbReference type="PANTHER" id="PTHR11014:SF63">
    <property type="entry name" value="METALLOPEPTIDASE, PUTATIVE (AFU_ORTHOLOGUE AFUA_6G09600)-RELATED"/>
    <property type="match status" value="1"/>
</dbReference>
<feature type="binding site" evidence="1">
    <location>
        <position position="163"/>
    </location>
    <ligand>
        <name>Mn(2+)</name>
        <dbReference type="ChEBI" id="CHEBI:29035"/>
        <label>2</label>
    </ligand>
</feature>
<feature type="binding site" evidence="1">
    <location>
        <position position="99"/>
    </location>
    <ligand>
        <name>Mn(2+)</name>
        <dbReference type="ChEBI" id="CHEBI:29035"/>
        <label>2</label>
    </ligand>
</feature>
<dbReference type="Pfam" id="PF01546">
    <property type="entry name" value="Peptidase_M20"/>
    <property type="match status" value="1"/>
</dbReference>
<dbReference type="InterPro" id="IPR002933">
    <property type="entry name" value="Peptidase_M20"/>
</dbReference>
<dbReference type="KEGG" id="rhox:RBB84_17400"/>
<dbReference type="Gene3D" id="3.30.70.360">
    <property type="match status" value="1"/>
</dbReference>
<dbReference type="AlphaFoldDB" id="A0AAU7UT30"/>
<dbReference type="SUPFAM" id="SSF55031">
    <property type="entry name" value="Bacterial exopeptidase dimerisation domain"/>
    <property type="match status" value="1"/>
</dbReference>
<keyword evidence="1" id="KW-0479">Metal-binding</keyword>
<reference evidence="3" key="1">
    <citation type="submission" date="2023-08" db="EMBL/GenBank/DDBJ databases">
        <title>The novel hydrolase IpcH responsible for the initial isoprocarb degradation step in Rhodococcus sp. D-6.</title>
        <authorList>
            <person name="Zhu Q."/>
        </authorList>
    </citation>
    <scope>NUCLEOTIDE SEQUENCE</scope>
    <source>
        <strain evidence="3">D-6</strain>
    </source>
</reference>
<dbReference type="InterPro" id="IPR011650">
    <property type="entry name" value="Peptidase_M20_dimer"/>
</dbReference>
<evidence type="ECO:0000313" key="3">
    <source>
        <dbReference type="EMBL" id="XBW03059.1"/>
    </source>
</evidence>
<dbReference type="GO" id="GO:0016787">
    <property type="term" value="F:hydrolase activity"/>
    <property type="evidence" value="ECO:0007669"/>
    <property type="project" value="InterPro"/>
</dbReference>
<keyword evidence="1" id="KW-0464">Manganese</keyword>
<feature type="binding site" evidence="1">
    <location>
        <position position="362"/>
    </location>
    <ligand>
        <name>Mn(2+)</name>
        <dbReference type="ChEBI" id="CHEBI:29035"/>
        <label>2</label>
    </ligand>
</feature>
<dbReference type="Pfam" id="PF07687">
    <property type="entry name" value="M20_dimer"/>
    <property type="match status" value="1"/>
</dbReference>
<name>A0AAU7UT30_9NOCA</name>